<keyword evidence="6 7" id="KW-0472">Membrane</keyword>
<keyword evidence="11" id="KW-1185">Reference proteome</keyword>
<dbReference type="InterPro" id="IPR048454">
    <property type="entry name" value="YetF_N"/>
</dbReference>
<evidence type="ECO:0000256" key="1">
    <source>
        <dbReference type="ARBA" id="ARBA00004651"/>
    </source>
</evidence>
<keyword evidence="4 7" id="KW-0812">Transmembrane</keyword>
<evidence type="ECO:0000259" key="9">
    <source>
        <dbReference type="Pfam" id="PF20730"/>
    </source>
</evidence>
<evidence type="ECO:0000313" key="10">
    <source>
        <dbReference type="EMBL" id="MTH62452.1"/>
    </source>
</evidence>
<dbReference type="PANTHER" id="PTHR34582:SF6">
    <property type="entry name" value="UPF0702 TRANSMEMBRANE PROTEIN YCAP"/>
    <property type="match status" value="1"/>
</dbReference>
<sequence>MDSVVRGVTIYAILLLITRLSGRRTLAQSTPFDFVLLLIIAETTQQALLGDDFSLINALILILTLFSVDILLSYVKRNSRRVALWLDGAPTVLISGGNIDERAMRRARIGIGDVLEAARQQQGLKRLDDIEAAVLEISGGISIIPKRGD</sequence>
<dbReference type="Proteomes" id="UP000449846">
    <property type="component" value="Unassembled WGS sequence"/>
</dbReference>
<evidence type="ECO:0000256" key="6">
    <source>
        <dbReference type="ARBA" id="ARBA00023136"/>
    </source>
</evidence>
<comment type="subcellular location">
    <subcellularLocation>
        <location evidence="1">Cell membrane</location>
        <topology evidence="1">Multi-pass membrane protein</topology>
    </subcellularLocation>
</comment>
<dbReference type="Pfam" id="PF04239">
    <property type="entry name" value="DUF421"/>
    <property type="match status" value="1"/>
</dbReference>
<dbReference type="RefSeq" id="WP_155042398.1">
    <property type="nucleotide sequence ID" value="NZ_WMIG01000036.1"/>
</dbReference>
<gene>
    <name evidence="10" type="ORF">GL300_25060</name>
</gene>
<dbReference type="AlphaFoldDB" id="A0A844HYC9"/>
<keyword evidence="3" id="KW-1003">Cell membrane</keyword>
<dbReference type="PANTHER" id="PTHR34582">
    <property type="entry name" value="UPF0702 TRANSMEMBRANE PROTEIN YCAP"/>
    <property type="match status" value="1"/>
</dbReference>
<dbReference type="OrthoDB" id="9793799at2"/>
<keyword evidence="5 7" id="KW-1133">Transmembrane helix</keyword>
<proteinExistence type="inferred from homology"/>
<dbReference type="EMBL" id="WMIG01000036">
    <property type="protein sequence ID" value="MTH62452.1"/>
    <property type="molecule type" value="Genomic_DNA"/>
</dbReference>
<evidence type="ECO:0000256" key="4">
    <source>
        <dbReference type="ARBA" id="ARBA00022692"/>
    </source>
</evidence>
<evidence type="ECO:0000256" key="2">
    <source>
        <dbReference type="ARBA" id="ARBA00006448"/>
    </source>
</evidence>
<dbReference type="InterPro" id="IPR023090">
    <property type="entry name" value="UPF0702_alpha/beta_dom_sf"/>
</dbReference>
<evidence type="ECO:0000256" key="3">
    <source>
        <dbReference type="ARBA" id="ARBA00022475"/>
    </source>
</evidence>
<evidence type="ECO:0000256" key="5">
    <source>
        <dbReference type="ARBA" id="ARBA00022989"/>
    </source>
</evidence>
<protein>
    <submittedName>
        <fullName evidence="10">DUF421 domain-containing protein</fullName>
    </submittedName>
</protein>
<accession>A0A844HYC9</accession>
<feature type="domain" description="YetF-like N-terminal transmembrane" evidence="9">
    <location>
        <begin position="12"/>
        <end position="74"/>
    </location>
</feature>
<feature type="domain" description="YetF C-terminal" evidence="8">
    <location>
        <begin position="78"/>
        <end position="147"/>
    </location>
</feature>
<dbReference type="InterPro" id="IPR007353">
    <property type="entry name" value="DUF421"/>
</dbReference>
<reference evidence="10 11" key="1">
    <citation type="submission" date="2019-11" db="EMBL/GenBank/DDBJ databases">
        <authorList>
            <person name="Dong K."/>
        </authorList>
    </citation>
    <scope>NUCLEOTIDE SEQUENCE [LARGE SCALE GENOMIC DNA]</scope>
    <source>
        <strain evidence="10 11">NBRC 112902</strain>
    </source>
</reference>
<organism evidence="10 11">
    <name type="scientific">Paracoccus litorisediminis</name>
    <dbReference type="NCBI Taxonomy" id="2006130"/>
    <lineage>
        <taxon>Bacteria</taxon>
        <taxon>Pseudomonadati</taxon>
        <taxon>Pseudomonadota</taxon>
        <taxon>Alphaproteobacteria</taxon>
        <taxon>Rhodobacterales</taxon>
        <taxon>Paracoccaceae</taxon>
        <taxon>Paracoccus</taxon>
    </lineage>
</organism>
<evidence type="ECO:0000256" key="7">
    <source>
        <dbReference type="SAM" id="Phobius"/>
    </source>
</evidence>
<evidence type="ECO:0000313" key="11">
    <source>
        <dbReference type="Proteomes" id="UP000449846"/>
    </source>
</evidence>
<comment type="similarity">
    <text evidence="2">Belongs to the UPF0702 family.</text>
</comment>
<dbReference type="Pfam" id="PF20730">
    <property type="entry name" value="YetF_N"/>
    <property type="match status" value="1"/>
</dbReference>
<dbReference type="GO" id="GO:0005886">
    <property type="term" value="C:plasma membrane"/>
    <property type="evidence" value="ECO:0007669"/>
    <property type="project" value="UniProtKB-SubCell"/>
</dbReference>
<dbReference type="Gene3D" id="3.30.240.20">
    <property type="entry name" value="bsu07140 like domains"/>
    <property type="match status" value="1"/>
</dbReference>
<evidence type="ECO:0000259" key="8">
    <source>
        <dbReference type="Pfam" id="PF04239"/>
    </source>
</evidence>
<feature type="transmembrane region" description="Helical" evidence="7">
    <location>
        <begin position="53"/>
        <end position="75"/>
    </location>
</feature>
<name>A0A844HYC9_9RHOB</name>
<comment type="caution">
    <text evidence="10">The sequence shown here is derived from an EMBL/GenBank/DDBJ whole genome shotgun (WGS) entry which is preliminary data.</text>
</comment>